<comment type="function">
    <text evidence="9">Could be involved in resistance to puromycin, acriflavine and tetraphenylarsonium chloride.</text>
</comment>
<keyword evidence="4 10" id="KW-0812">Transmembrane</keyword>
<keyword evidence="6 10" id="KW-0472">Membrane</keyword>
<organism evidence="11 12">
    <name type="scientific">Shewanella yunxiaonensis</name>
    <dbReference type="NCBI Taxonomy" id="2829809"/>
    <lineage>
        <taxon>Bacteria</taxon>
        <taxon>Pseudomonadati</taxon>
        <taxon>Pseudomonadota</taxon>
        <taxon>Gammaproteobacteria</taxon>
        <taxon>Alteromonadales</taxon>
        <taxon>Shewanellaceae</taxon>
        <taxon>Shewanella</taxon>
    </lineage>
</organism>
<evidence type="ECO:0000313" key="12">
    <source>
        <dbReference type="Proteomes" id="UP000679575"/>
    </source>
</evidence>
<keyword evidence="8 10" id="KW-0449">Lipoprotein</keyword>
<evidence type="ECO:0000256" key="5">
    <source>
        <dbReference type="ARBA" id="ARBA00022729"/>
    </source>
</evidence>
<evidence type="ECO:0000256" key="1">
    <source>
        <dbReference type="ARBA" id="ARBA00004370"/>
    </source>
</evidence>
<dbReference type="PANTHER" id="PTHR30203:SF20">
    <property type="entry name" value="MULTIDRUG RESISTANCE OUTER MEMBRANE PROTEIN MDTP-RELATED"/>
    <property type="match status" value="1"/>
</dbReference>
<keyword evidence="12" id="KW-1185">Reference proteome</keyword>
<evidence type="ECO:0000256" key="8">
    <source>
        <dbReference type="ARBA" id="ARBA00023288"/>
    </source>
</evidence>
<evidence type="ECO:0000256" key="10">
    <source>
        <dbReference type="RuleBase" id="RU362097"/>
    </source>
</evidence>
<gene>
    <name evidence="11" type="ORF">KDN34_14090</name>
</gene>
<dbReference type="PANTHER" id="PTHR30203">
    <property type="entry name" value="OUTER MEMBRANE CATION EFFLUX PROTEIN"/>
    <property type="match status" value="1"/>
</dbReference>
<dbReference type="PROSITE" id="PS51257">
    <property type="entry name" value="PROKAR_LIPOPROTEIN"/>
    <property type="match status" value="1"/>
</dbReference>
<evidence type="ECO:0000256" key="6">
    <source>
        <dbReference type="ARBA" id="ARBA00023136"/>
    </source>
</evidence>
<comment type="subcellular location">
    <subcellularLocation>
        <location evidence="10">Cell outer membrane</location>
        <topology evidence="10">Lipid-anchor</topology>
    </subcellularLocation>
    <subcellularLocation>
        <location evidence="1">Membrane</location>
    </subcellularLocation>
</comment>
<dbReference type="Gene3D" id="2.20.200.10">
    <property type="entry name" value="Outer membrane efflux proteins (OEP)"/>
    <property type="match status" value="1"/>
</dbReference>
<dbReference type="SUPFAM" id="SSF56954">
    <property type="entry name" value="Outer membrane efflux proteins (OEP)"/>
    <property type="match status" value="1"/>
</dbReference>
<accession>A0ABX7YRA7</accession>
<name>A0ABX7YRA7_9GAMM</name>
<dbReference type="NCBIfam" id="TIGR01845">
    <property type="entry name" value="outer_NodT"/>
    <property type="match status" value="1"/>
</dbReference>
<keyword evidence="3 10" id="KW-1134">Transmembrane beta strand</keyword>
<evidence type="ECO:0000256" key="2">
    <source>
        <dbReference type="ARBA" id="ARBA00007613"/>
    </source>
</evidence>
<protein>
    <submittedName>
        <fullName evidence="11">Efflux transporter outer membrane subunit</fullName>
    </submittedName>
</protein>
<comment type="similarity">
    <text evidence="2 10">Belongs to the outer membrane factor (OMF) (TC 1.B.17) family.</text>
</comment>
<evidence type="ECO:0000313" key="11">
    <source>
        <dbReference type="EMBL" id="QUN05313.1"/>
    </source>
</evidence>
<evidence type="ECO:0000256" key="4">
    <source>
        <dbReference type="ARBA" id="ARBA00022692"/>
    </source>
</evidence>
<sequence>MEIKVKPRQHNLTVVTIKTSFLATAVLLSLGGCAVHDASQQVAKMAQSAKLAFGNTLGQQSLRDWPKDSWWQAYQDPQLDQLMQEALATAPSLALAKARLASAQGMLQQMGASERPQVSAAASLSETKVSYRYQASSPPQGWNDYGTIGLNFSYDIDFWDRNKSMVAAATSDLAATAAETAAARLILTTSVANAYAELARLYLNEDTAAAAMSVRRQTVALLKQRFDNGLENQGAVSQAQAVAASSEAELLSIRESVSLQKYAIAALLGQGPDRALSISRPTIHLTQTFGLPAHAGVGLLGHRPDITAARWRAEAAANRVGVAKAQFYPDINLSAFIGLQAFGINKLFDAGNDAGSVGPALYLPIFSGGRLEGQLTSAEANYHQAVASYQQTLADALHDVADVLTSSQALRAQIGKTREAVAAAATAHQIASDRYKGGLATYLEVLSAEDRLLSSQRALVNLQSRAFSLDLALIHALGGGYQSIQS</sequence>
<dbReference type="Pfam" id="PF02321">
    <property type="entry name" value="OEP"/>
    <property type="match status" value="2"/>
</dbReference>
<dbReference type="EMBL" id="CP073587">
    <property type="protein sequence ID" value="QUN05313.1"/>
    <property type="molecule type" value="Genomic_DNA"/>
</dbReference>
<evidence type="ECO:0000256" key="9">
    <source>
        <dbReference type="ARBA" id="ARBA00037313"/>
    </source>
</evidence>
<proteinExistence type="inferred from homology"/>
<keyword evidence="7 10" id="KW-0564">Palmitate</keyword>
<evidence type="ECO:0000256" key="3">
    <source>
        <dbReference type="ARBA" id="ARBA00022452"/>
    </source>
</evidence>
<evidence type="ECO:0000256" key="7">
    <source>
        <dbReference type="ARBA" id="ARBA00023139"/>
    </source>
</evidence>
<dbReference type="InterPro" id="IPR010131">
    <property type="entry name" value="MdtP/NodT-like"/>
</dbReference>
<reference evidence="11 12" key="1">
    <citation type="submission" date="2021-04" db="EMBL/GenBank/DDBJ databases">
        <title>Novel species identification of genus Shewanella.</title>
        <authorList>
            <person name="Liu G."/>
        </authorList>
    </citation>
    <scope>NUCLEOTIDE SEQUENCE [LARGE SCALE GENOMIC DNA]</scope>
    <source>
        <strain evidence="11 12">FJAT-54481</strain>
    </source>
</reference>
<dbReference type="InterPro" id="IPR003423">
    <property type="entry name" value="OMP_efflux"/>
</dbReference>
<dbReference type="Gene3D" id="1.20.1600.10">
    <property type="entry name" value="Outer membrane efflux proteins (OEP)"/>
    <property type="match status" value="1"/>
</dbReference>
<dbReference type="Proteomes" id="UP000679575">
    <property type="component" value="Chromosome"/>
</dbReference>
<keyword evidence="5" id="KW-0732">Signal</keyword>